<name>A0A5B7G0J1_PORTR</name>
<sequence>MNMKTRPGPPHVIYNLSAVLACMSSSPCSLLYSSSPACTLSRALTFSVSSAHTLSFHLRHLLSPRLCLT</sequence>
<dbReference type="EMBL" id="VSRR010010864">
    <property type="protein sequence ID" value="MPC52412.1"/>
    <property type="molecule type" value="Genomic_DNA"/>
</dbReference>
<evidence type="ECO:0000313" key="1">
    <source>
        <dbReference type="EMBL" id="MPC52412.1"/>
    </source>
</evidence>
<dbReference type="AlphaFoldDB" id="A0A5B7G0J1"/>
<protein>
    <submittedName>
        <fullName evidence="1">Uncharacterized protein</fullName>
    </submittedName>
</protein>
<dbReference type="PROSITE" id="PS51257">
    <property type="entry name" value="PROKAR_LIPOPROTEIN"/>
    <property type="match status" value="1"/>
</dbReference>
<organism evidence="1 2">
    <name type="scientific">Portunus trituberculatus</name>
    <name type="common">Swimming crab</name>
    <name type="synonym">Neptunus trituberculatus</name>
    <dbReference type="NCBI Taxonomy" id="210409"/>
    <lineage>
        <taxon>Eukaryota</taxon>
        <taxon>Metazoa</taxon>
        <taxon>Ecdysozoa</taxon>
        <taxon>Arthropoda</taxon>
        <taxon>Crustacea</taxon>
        <taxon>Multicrustacea</taxon>
        <taxon>Malacostraca</taxon>
        <taxon>Eumalacostraca</taxon>
        <taxon>Eucarida</taxon>
        <taxon>Decapoda</taxon>
        <taxon>Pleocyemata</taxon>
        <taxon>Brachyura</taxon>
        <taxon>Eubrachyura</taxon>
        <taxon>Portunoidea</taxon>
        <taxon>Portunidae</taxon>
        <taxon>Portuninae</taxon>
        <taxon>Portunus</taxon>
    </lineage>
</organism>
<keyword evidence="2" id="KW-1185">Reference proteome</keyword>
<dbReference type="Proteomes" id="UP000324222">
    <property type="component" value="Unassembled WGS sequence"/>
</dbReference>
<gene>
    <name evidence="1" type="ORF">E2C01_046281</name>
</gene>
<reference evidence="1 2" key="1">
    <citation type="submission" date="2019-05" db="EMBL/GenBank/DDBJ databases">
        <title>Another draft genome of Portunus trituberculatus and its Hox gene families provides insights of decapod evolution.</title>
        <authorList>
            <person name="Jeong J.-H."/>
            <person name="Song I."/>
            <person name="Kim S."/>
            <person name="Choi T."/>
            <person name="Kim D."/>
            <person name="Ryu S."/>
            <person name="Kim W."/>
        </authorList>
    </citation>
    <scope>NUCLEOTIDE SEQUENCE [LARGE SCALE GENOMIC DNA]</scope>
    <source>
        <tissue evidence="1">Muscle</tissue>
    </source>
</reference>
<comment type="caution">
    <text evidence="1">The sequence shown here is derived from an EMBL/GenBank/DDBJ whole genome shotgun (WGS) entry which is preliminary data.</text>
</comment>
<accession>A0A5B7G0J1</accession>
<proteinExistence type="predicted"/>
<evidence type="ECO:0000313" key="2">
    <source>
        <dbReference type="Proteomes" id="UP000324222"/>
    </source>
</evidence>